<evidence type="ECO:0000313" key="3">
    <source>
        <dbReference type="Proteomes" id="UP000199126"/>
    </source>
</evidence>
<keyword evidence="1" id="KW-0732">Signal</keyword>
<accession>A0A1H8N0A5</accession>
<proteinExistence type="predicted"/>
<dbReference type="EMBL" id="FODV01000001">
    <property type="protein sequence ID" value="SEO23004.1"/>
    <property type="molecule type" value="Genomic_DNA"/>
</dbReference>
<evidence type="ECO:0000313" key="2">
    <source>
        <dbReference type="EMBL" id="SEO23004.1"/>
    </source>
</evidence>
<keyword evidence="3" id="KW-1185">Reference proteome</keyword>
<sequence length="391" mass="43517">MESQHRTESSLTFRHETVDPAPPCARLGFCLATDLTGNGRDDVIVGGAGKPYPGKQYVLKAKESRLPTFDALRTRLGFEEMHLFWYENPGWKRHKMAIAPHLDVGGALGDVDGDGRLDVVAGQGIHHDAVYWFEQPDDPRELWTKHTITTDFEKYHDVVVADVDDDGDVEVVGLSQESRTIFYYDVPENPYRSPWPASHCHIVDDDVRVEGVQIVDVDGDGSTEIVAGTHIYHRNDDGTWHREDVLTDWDDVRVAVGDLDDDGELEIVYSEGDSPKYGSHPGRLAWVDGPDWTPTVLRDDLFCPHTLQVADFTGSGRLDVYVAEMGLGTNDSPQQLVFENLGDGEFREHVVETGVATHEAKVADLTGDGRPDVVGKSYGPDHHVDVWYNEG</sequence>
<dbReference type="InterPro" id="IPR028994">
    <property type="entry name" value="Integrin_alpha_N"/>
</dbReference>
<gene>
    <name evidence="2" type="ORF">SAMN04487948_101222</name>
</gene>
<dbReference type="PANTHER" id="PTHR44103:SF1">
    <property type="entry name" value="PROPROTEIN CONVERTASE P"/>
    <property type="match status" value="1"/>
</dbReference>
<dbReference type="InterPro" id="IPR013517">
    <property type="entry name" value="FG-GAP"/>
</dbReference>
<dbReference type="SUPFAM" id="SSF69318">
    <property type="entry name" value="Integrin alpha N-terminal domain"/>
    <property type="match status" value="1"/>
</dbReference>
<dbReference type="RefSeq" id="WP_089821003.1">
    <property type="nucleotide sequence ID" value="NZ_FODV01000001.1"/>
</dbReference>
<dbReference type="PANTHER" id="PTHR44103">
    <property type="entry name" value="PROPROTEIN CONVERTASE P"/>
    <property type="match status" value="1"/>
</dbReference>
<dbReference type="AlphaFoldDB" id="A0A1H8N0A5"/>
<dbReference type="OrthoDB" id="321240at2157"/>
<dbReference type="Pfam" id="PF13517">
    <property type="entry name" value="FG-GAP_3"/>
    <property type="match status" value="2"/>
</dbReference>
<dbReference type="Proteomes" id="UP000199126">
    <property type="component" value="Unassembled WGS sequence"/>
</dbReference>
<name>A0A1H8N0A5_9EURY</name>
<organism evidence="2 3">
    <name type="scientific">Halogranum amylolyticum</name>
    <dbReference type="NCBI Taxonomy" id="660520"/>
    <lineage>
        <taxon>Archaea</taxon>
        <taxon>Methanobacteriati</taxon>
        <taxon>Methanobacteriota</taxon>
        <taxon>Stenosarchaea group</taxon>
        <taxon>Halobacteria</taxon>
        <taxon>Halobacteriales</taxon>
        <taxon>Haloferacaceae</taxon>
    </lineage>
</organism>
<protein>
    <submittedName>
        <fullName evidence="2">Repeat domain-containing protein</fullName>
    </submittedName>
</protein>
<reference evidence="3" key="1">
    <citation type="submission" date="2016-10" db="EMBL/GenBank/DDBJ databases">
        <authorList>
            <person name="Varghese N."/>
            <person name="Submissions S."/>
        </authorList>
    </citation>
    <scope>NUCLEOTIDE SEQUENCE [LARGE SCALE GENOMIC DNA]</scope>
    <source>
        <strain evidence="3">CGMCC 1.10121</strain>
    </source>
</reference>
<dbReference type="Gene3D" id="2.130.10.130">
    <property type="entry name" value="Integrin alpha, N-terminal"/>
    <property type="match status" value="2"/>
</dbReference>
<evidence type="ECO:0000256" key="1">
    <source>
        <dbReference type="ARBA" id="ARBA00022729"/>
    </source>
</evidence>